<keyword evidence="1" id="KW-0732">Signal</keyword>
<sequence>MIMRGSRSMRAVALVMALCRAKALAPAAPRCATSRGAALRATVETATTAAPPTTDLVAKTRAFLESGTGFYSAPDASMLADDFIFRGGVVGPLNKADYLDTMEKLGVYRAFDLDANAYGFVEDPRDPRCVRFFLRNTGEHVDAWQPWGNVPPLPIRPAAGRTAVRGPTETGRLVFDDDGRVRHFATGLVVGKCEPARGDCNTSGLGAVLGLFHAVGFGWVGNLALIGGFRKLANVLAASLDPSVPKTKSEADVVPAWWIE</sequence>
<evidence type="ECO:0000313" key="2">
    <source>
        <dbReference type="EMBL" id="KAK7241427.1"/>
    </source>
</evidence>
<feature type="chain" id="PRO_5046733702" evidence="1">
    <location>
        <begin position="24"/>
        <end position="260"/>
    </location>
</feature>
<organism evidence="2 3">
    <name type="scientific">Aureococcus anophagefferens</name>
    <name type="common">Harmful bloom alga</name>
    <dbReference type="NCBI Taxonomy" id="44056"/>
    <lineage>
        <taxon>Eukaryota</taxon>
        <taxon>Sar</taxon>
        <taxon>Stramenopiles</taxon>
        <taxon>Ochrophyta</taxon>
        <taxon>Pelagophyceae</taxon>
        <taxon>Pelagomonadales</taxon>
        <taxon>Pelagomonadaceae</taxon>
        <taxon>Aureococcus</taxon>
    </lineage>
</organism>
<reference evidence="2 3" key="1">
    <citation type="submission" date="2024-03" db="EMBL/GenBank/DDBJ databases">
        <title>Aureococcus anophagefferens CCMP1851 and Kratosvirus quantuckense: Draft genome of a second virus-susceptible host strain in the model system.</title>
        <authorList>
            <person name="Chase E."/>
            <person name="Truchon A.R."/>
            <person name="Schepens W."/>
            <person name="Wilhelm S.W."/>
        </authorList>
    </citation>
    <scope>NUCLEOTIDE SEQUENCE [LARGE SCALE GENOMIC DNA]</scope>
    <source>
        <strain evidence="2 3">CCMP1851</strain>
    </source>
</reference>
<dbReference type="EMBL" id="JBBJCI010000202">
    <property type="protein sequence ID" value="KAK7241427.1"/>
    <property type="molecule type" value="Genomic_DNA"/>
</dbReference>
<evidence type="ECO:0000256" key="1">
    <source>
        <dbReference type="SAM" id="SignalP"/>
    </source>
</evidence>
<comment type="caution">
    <text evidence="2">The sequence shown here is derived from an EMBL/GenBank/DDBJ whole genome shotgun (WGS) entry which is preliminary data.</text>
</comment>
<keyword evidence="3" id="KW-1185">Reference proteome</keyword>
<name>A0ABR1FYU2_AURAN</name>
<dbReference type="Proteomes" id="UP001363151">
    <property type="component" value="Unassembled WGS sequence"/>
</dbReference>
<protein>
    <submittedName>
        <fullName evidence="2">Uncharacterized protein</fullName>
    </submittedName>
</protein>
<evidence type="ECO:0000313" key="3">
    <source>
        <dbReference type="Proteomes" id="UP001363151"/>
    </source>
</evidence>
<accession>A0ABR1FYU2</accession>
<gene>
    <name evidence="2" type="ORF">SO694_00059244</name>
</gene>
<feature type="signal peptide" evidence="1">
    <location>
        <begin position="1"/>
        <end position="23"/>
    </location>
</feature>
<proteinExistence type="predicted"/>